<evidence type="ECO:0000256" key="2">
    <source>
        <dbReference type="ARBA" id="ARBA00022723"/>
    </source>
</evidence>
<dbReference type="PANTHER" id="PTHR31609">
    <property type="entry name" value="YDJC DEACETYLASE FAMILY MEMBER"/>
    <property type="match status" value="1"/>
</dbReference>
<dbReference type="GO" id="GO:0046872">
    <property type="term" value="F:metal ion binding"/>
    <property type="evidence" value="ECO:0007669"/>
    <property type="project" value="UniProtKB-KW"/>
</dbReference>
<dbReference type="InterPro" id="IPR006879">
    <property type="entry name" value="YdjC-like"/>
</dbReference>
<keyword evidence="7" id="KW-1185">Reference proteome</keyword>
<comment type="cofactor">
    <cofactor evidence="1">
        <name>Mg(2+)</name>
        <dbReference type="ChEBI" id="CHEBI:18420"/>
    </cofactor>
</comment>
<evidence type="ECO:0000313" key="7">
    <source>
        <dbReference type="Proteomes" id="UP000315037"/>
    </source>
</evidence>
<dbReference type="GO" id="GO:0019213">
    <property type="term" value="F:deacetylase activity"/>
    <property type="evidence" value="ECO:0007669"/>
    <property type="project" value="TreeGrafter"/>
</dbReference>
<dbReference type="GO" id="GO:0016787">
    <property type="term" value="F:hydrolase activity"/>
    <property type="evidence" value="ECO:0007669"/>
    <property type="project" value="UniProtKB-KW"/>
</dbReference>
<organism evidence="6 7">
    <name type="scientific">Oecophyllibacter saccharovorans</name>
    <dbReference type="NCBI Taxonomy" id="2558360"/>
    <lineage>
        <taxon>Bacteria</taxon>
        <taxon>Pseudomonadati</taxon>
        <taxon>Pseudomonadota</taxon>
        <taxon>Alphaproteobacteria</taxon>
        <taxon>Acetobacterales</taxon>
        <taxon>Acetobacteraceae</taxon>
        <taxon>Oecophyllibacter</taxon>
    </lineage>
</organism>
<evidence type="ECO:0000256" key="4">
    <source>
        <dbReference type="ARBA" id="ARBA00022842"/>
    </source>
</evidence>
<gene>
    <name evidence="6" type="ORF">E3202_06995</name>
</gene>
<dbReference type="Proteomes" id="UP000315037">
    <property type="component" value="Unassembled WGS sequence"/>
</dbReference>
<dbReference type="AlphaFoldDB" id="A0A506ULP6"/>
<evidence type="ECO:0000313" key="6">
    <source>
        <dbReference type="EMBL" id="TPW34248.1"/>
    </source>
</evidence>
<accession>A0A506ULP6</accession>
<dbReference type="SUPFAM" id="SSF88713">
    <property type="entry name" value="Glycoside hydrolase/deacetylase"/>
    <property type="match status" value="1"/>
</dbReference>
<evidence type="ECO:0000256" key="1">
    <source>
        <dbReference type="ARBA" id="ARBA00001946"/>
    </source>
</evidence>
<evidence type="ECO:0000256" key="3">
    <source>
        <dbReference type="ARBA" id="ARBA00022801"/>
    </source>
</evidence>
<dbReference type="PANTHER" id="PTHR31609:SF1">
    <property type="entry name" value="CARBOHYDRATE DEACETYLASE"/>
    <property type="match status" value="1"/>
</dbReference>
<dbReference type="GO" id="GO:0005975">
    <property type="term" value="P:carbohydrate metabolic process"/>
    <property type="evidence" value="ECO:0007669"/>
    <property type="project" value="InterPro"/>
</dbReference>
<dbReference type="NCBIfam" id="TIGR03473">
    <property type="entry name" value="HpnK"/>
    <property type="match status" value="1"/>
</dbReference>
<dbReference type="Gene3D" id="3.20.20.370">
    <property type="entry name" value="Glycoside hydrolase/deacetylase"/>
    <property type="match status" value="1"/>
</dbReference>
<name>A0A506ULP6_9PROT</name>
<keyword evidence="2" id="KW-0479">Metal-binding</keyword>
<proteinExistence type="predicted"/>
<dbReference type="RefSeq" id="WP_165600872.1">
    <property type="nucleotide sequence ID" value="NZ_SORZ01000002.1"/>
</dbReference>
<dbReference type="EMBL" id="SORZ01000002">
    <property type="protein sequence ID" value="TPW34248.1"/>
    <property type="molecule type" value="Genomic_DNA"/>
</dbReference>
<comment type="caution">
    <text evidence="6">The sequence shown here is derived from an EMBL/GenBank/DDBJ whole genome shotgun (WGS) entry which is preliminary data.</text>
</comment>
<keyword evidence="3" id="KW-0378">Hydrolase</keyword>
<reference evidence="6 7" key="1">
    <citation type="submission" date="2019-03" db="EMBL/GenBank/DDBJ databases">
        <title>The complete genome sequence of Neokomagataea sp. Jb2 NBRC113641.</title>
        <authorList>
            <person name="Chua K.-O."/>
            <person name="Chan K.-G."/>
            <person name="See-Too W.-S."/>
        </authorList>
    </citation>
    <scope>NUCLEOTIDE SEQUENCE [LARGE SCALE GENOMIC DNA]</scope>
    <source>
        <strain evidence="6 7">Jb2</strain>
    </source>
</reference>
<keyword evidence="5" id="KW-0119">Carbohydrate metabolism</keyword>
<protein>
    <submittedName>
        <fullName evidence="6">ChbG/HpnK family deacetylase</fullName>
    </submittedName>
</protein>
<dbReference type="InterPro" id="IPR011330">
    <property type="entry name" value="Glyco_hydro/deAcase_b/a-brl"/>
</dbReference>
<dbReference type="InterPro" id="IPR017836">
    <property type="entry name" value="Hopanoid_biosynth-assoc_HpnK"/>
</dbReference>
<keyword evidence="4" id="KW-0460">Magnesium</keyword>
<evidence type="ECO:0000256" key="5">
    <source>
        <dbReference type="ARBA" id="ARBA00023277"/>
    </source>
</evidence>
<sequence length="282" mass="31245">MPSQASSRSERRVIISADDFGMSEEVNEGIERAYREGVLTTASLMVAGPAAADAIRRARKLPGLRVGLHLVVIEGDSLLSLPTITDEAGWFGRNQLKLGVEYFFSPPARRALKREVEAQFRAFARSGLPLDHANAHKHMHLHPTVGRLLIETGARHGLKAVRTPLELAGPVGAEKTLGDQALAQWTRVLRAQLRRAGMKTNDHCFGLRWSGHMTPERLHRLLPQLPAGLSEIYFHPASGQNDQMAELMPDYQPRAELDSLICEQTRTLMATQRLRSVGWDAA</sequence>
<dbReference type="Pfam" id="PF04794">
    <property type="entry name" value="YdjC"/>
    <property type="match status" value="1"/>
</dbReference>